<evidence type="ECO:0000256" key="1">
    <source>
        <dbReference type="SAM" id="Phobius"/>
    </source>
</evidence>
<accession>A0AB36NZT7</accession>
<dbReference type="AlphaFoldDB" id="A0AB36NZT7"/>
<feature type="transmembrane region" description="Helical" evidence="1">
    <location>
        <begin position="36"/>
        <end position="57"/>
    </location>
</feature>
<keyword evidence="1" id="KW-0812">Transmembrane</keyword>
<keyword evidence="4" id="KW-1185">Reference proteome</keyword>
<dbReference type="InterPro" id="IPR020509">
    <property type="entry name" value="Uncharacterised_YnzE"/>
</dbReference>
<evidence type="ECO:0000313" key="5">
    <source>
        <dbReference type="Proteomes" id="UP000198431"/>
    </source>
</evidence>
<reference evidence="2 5" key="1">
    <citation type="submission" date="2016-11" db="EMBL/GenBank/DDBJ databases">
        <title>Whole genomes of Flavobacteriaceae.</title>
        <authorList>
            <person name="Stine C."/>
            <person name="Li C."/>
            <person name="Tadesse D."/>
        </authorList>
    </citation>
    <scope>NUCLEOTIDE SEQUENCE [LARGE SCALE GENOMIC DNA]</scope>
    <source>
        <strain evidence="2 5">ATCC 19366</strain>
    </source>
</reference>
<dbReference type="RefSeq" id="WP_073393864.1">
    <property type="nucleotide sequence ID" value="NZ_FRBX01000001.1"/>
</dbReference>
<keyword evidence="1" id="KW-0472">Membrane</keyword>
<proteinExistence type="predicted"/>
<evidence type="ECO:0000313" key="3">
    <source>
        <dbReference type="EMBL" id="SHL55367.1"/>
    </source>
</evidence>
<organism evidence="2 5">
    <name type="scientific">Flavobacterium pectinovorum</name>
    <dbReference type="NCBI Taxonomy" id="29533"/>
    <lineage>
        <taxon>Bacteria</taxon>
        <taxon>Pseudomonadati</taxon>
        <taxon>Bacteroidota</taxon>
        <taxon>Flavobacteriia</taxon>
        <taxon>Flavobacteriales</taxon>
        <taxon>Flavobacteriaceae</taxon>
        <taxon>Flavobacterium</taxon>
    </lineage>
</organism>
<dbReference type="Proteomes" id="UP000198431">
    <property type="component" value="Unassembled WGS sequence"/>
</dbReference>
<feature type="transmembrane region" description="Helical" evidence="1">
    <location>
        <begin position="66"/>
        <end position="88"/>
    </location>
</feature>
<protein>
    <submittedName>
        <fullName evidence="2">Uncharacterized protein</fullName>
    </submittedName>
</protein>
<name>A0AB36NZT7_9FLAO</name>
<dbReference type="EMBL" id="MUHB01000010">
    <property type="protein sequence ID" value="OXB04355.1"/>
    <property type="molecule type" value="Genomic_DNA"/>
</dbReference>
<reference evidence="3 4" key="2">
    <citation type="submission" date="2016-11" db="EMBL/GenBank/DDBJ databases">
        <authorList>
            <person name="Varghese N."/>
            <person name="Submissions S."/>
        </authorList>
    </citation>
    <scope>NUCLEOTIDE SEQUENCE [LARGE SCALE GENOMIC DNA]</scope>
    <source>
        <strain evidence="3 4">DSM 6368</strain>
    </source>
</reference>
<feature type="transmembrane region" description="Helical" evidence="1">
    <location>
        <begin position="7"/>
        <end position="30"/>
    </location>
</feature>
<evidence type="ECO:0000313" key="2">
    <source>
        <dbReference type="EMBL" id="OXB04355.1"/>
    </source>
</evidence>
<dbReference type="EMBL" id="FRBX01000001">
    <property type="protein sequence ID" value="SHL55367.1"/>
    <property type="molecule type" value="Genomic_DNA"/>
</dbReference>
<feature type="transmembrane region" description="Helical" evidence="1">
    <location>
        <begin position="100"/>
        <end position="120"/>
    </location>
</feature>
<dbReference type="Pfam" id="PF17329">
    <property type="entry name" value="DUF5367"/>
    <property type="match status" value="1"/>
</dbReference>
<dbReference type="Proteomes" id="UP000184216">
    <property type="component" value="Unassembled WGS sequence"/>
</dbReference>
<comment type="caution">
    <text evidence="2">The sequence shown here is derived from an EMBL/GenBank/DDBJ whole genome shotgun (WGS) entry which is preliminary data.</text>
</comment>
<evidence type="ECO:0000313" key="4">
    <source>
        <dbReference type="Proteomes" id="UP000184216"/>
    </source>
</evidence>
<gene>
    <name evidence="2" type="ORF">B0A72_12720</name>
    <name evidence="3" type="ORF">SAMN05444387_0892</name>
</gene>
<keyword evidence="1" id="KW-1133">Transmembrane helix</keyword>
<sequence length="128" mass="14584">MKYLKILLPGIFVWLSVSVSFYILGFVPLINGFFKSQAVIVMIFIVLYANESALFYYKNGIKLHGLLLGIIMSLTALLLDALITVPFIEIPNGRSYYSFFSSPVLWILASINSITVYCFWRKKIKSKV</sequence>